<sequence length="102" mass="11665">MKDTLMSVLFITITIYIIWKNRITLMKLTKIQLIGVVLSYLVAIFVVFSLIYFGGNWIAGQFSNVILKYIIFLAIVCIVLYFCGSILQRVLEKITNGVLPKK</sequence>
<comment type="caution">
    <text evidence="1">The sequence shown here is derived from an EMBL/GenBank/DDBJ whole genome shotgun (WGS) entry which is preliminary data.</text>
</comment>
<protein>
    <submittedName>
        <fullName evidence="1">Uncharacterized protein</fullName>
    </submittedName>
</protein>
<keyword evidence="2" id="KW-1185">Reference proteome</keyword>
<reference evidence="1" key="1">
    <citation type="submission" date="2024-03" db="EMBL/GenBank/DDBJ databases">
        <title>Human intestinal bacterial collection.</title>
        <authorList>
            <person name="Pauvert C."/>
            <person name="Hitch T.C.A."/>
            <person name="Clavel T."/>
        </authorList>
    </citation>
    <scope>NUCLEOTIDE SEQUENCE</scope>
    <source>
        <strain evidence="1">CLA-AA-H227</strain>
    </source>
</reference>
<accession>A0ACC6SDW8</accession>
<name>A0ACC6SDW8_9BACI</name>
<gene>
    <name evidence="1" type="ORF">WMO40_16235</name>
</gene>
<organism evidence="1 2">
    <name type="scientific">Robertmurraya yapensis</name>
    <name type="common">ex Hitch et al 2024</name>
    <dbReference type="NCBI Taxonomy" id="3133160"/>
    <lineage>
        <taxon>Bacteria</taxon>
        <taxon>Bacillati</taxon>
        <taxon>Bacillota</taxon>
        <taxon>Bacilli</taxon>
        <taxon>Bacillales</taxon>
        <taxon>Bacillaceae</taxon>
        <taxon>Robertmurraya</taxon>
    </lineage>
</organism>
<dbReference type="EMBL" id="JBBMEW010000016">
    <property type="protein sequence ID" value="MEQ2528236.1"/>
    <property type="molecule type" value="Genomic_DNA"/>
</dbReference>
<evidence type="ECO:0000313" key="2">
    <source>
        <dbReference type="Proteomes" id="UP001439875"/>
    </source>
</evidence>
<evidence type="ECO:0000313" key="1">
    <source>
        <dbReference type="EMBL" id="MEQ2528236.1"/>
    </source>
</evidence>
<dbReference type="Proteomes" id="UP001439875">
    <property type="component" value="Unassembled WGS sequence"/>
</dbReference>
<proteinExistence type="predicted"/>